<dbReference type="EMBL" id="JAKWBL010000001">
    <property type="protein sequence ID" value="MCH5597490.1"/>
    <property type="molecule type" value="Genomic_DNA"/>
</dbReference>
<accession>A0ABS9SGN6</accession>
<evidence type="ECO:0000313" key="2">
    <source>
        <dbReference type="Proteomes" id="UP001202248"/>
    </source>
</evidence>
<dbReference type="InterPro" id="IPR001611">
    <property type="entry name" value="Leu-rich_rpt"/>
</dbReference>
<reference evidence="1 2" key="1">
    <citation type="submission" date="2022-02" db="EMBL/GenBank/DDBJ databases">
        <authorList>
            <person name="Min J."/>
        </authorList>
    </citation>
    <scope>NUCLEOTIDE SEQUENCE [LARGE SCALE GENOMIC DNA]</scope>
    <source>
        <strain evidence="1 2">GR10-1</strain>
    </source>
</reference>
<name>A0ABS9SGN6_9BACT</name>
<protein>
    <recommendedName>
        <fullName evidence="3">Leucine-rich repeat domain-containing protein</fullName>
    </recommendedName>
</protein>
<comment type="caution">
    <text evidence="1">The sequence shown here is derived from an EMBL/GenBank/DDBJ whole genome shotgun (WGS) entry which is preliminary data.</text>
</comment>
<evidence type="ECO:0000313" key="1">
    <source>
        <dbReference type="EMBL" id="MCH5597490.1"/>
    </source>
</evidence>
<dbReference type="InterPro" id="IPR032675">
    <property type="entry name" value="LRR_dom_sf"/>
</dbReference>
<gene>
    <name evidence="1" type="ORF">MKP09_06010</name>
</gene>
<evidence type="ECO:0008006" key="3">
    <source>
        <dbReference type="Google" id="ProtNLM"/>
    </source>
</evidence>
<dbReference type="Gene3D" id="3.80.10.10">
    <property type="entry name" value="Ribonuclease Inhibitor"/>
    <property type="match status" value="1"/>
</dbReference>
<dbReference type="RefSeq" id="WP_240826875.1">
    <property type="nucleotide sequence ID" value="NZ_JAKWBL010000001.1"/>
</dbReference>
<dbReference type="Pfam" id="PF13855">
    <property type="entry name" value="LRR_8"/>
    <property type="match status" value="1"/>
</dbReference>
<dbReference type="Proteomes" id="UP001202248">
    <property type="component" value="Unassembled WGS sequence"/>
</dbReference>
<dbReference type="SUPFAM" id="SSF52047">
    <property type="entry name" value="RNI-like"/>
    <property type="match status" value="1"/>
</dbReference>
<organism evidence="1 2">
    <name type="scientific">Niabella ginsengisoli</name>
    <dbReference type="NCBI Taxonomy" id="522298"/>
    <lineage>
        <taxon>Bacteria</taxon>
        <taxon>Pseudomonadati</taxon>
        <taxon>Bacteroidota</taxon>
        <taxon>Chitinophagia</taxon>
        <taxon>Chitinophagales</taxon>
        <taxon>Chitinophagaceae</taxon>
        <taxon>Niabella</taxon>
    </lineage>
</organism>
<keyword evidence="2" id="KW-1185">Reference proteome</keyword>
<proteinExistence type="predicted"/>
<sequence length="129" mass="14032">MSGNDKIKLLNGIKNNIYWLNISGNQITDDQLSIVNSFANLQRLRLDENPITDKGIQQLKKLPALESINLKNTKITAASVPILKEIKSLKTVYVWGTAISGEAPKDSTGLHIVSGFEKSVGETAAVSEP</sequence>